<sequence length="98" mass="10995">VVVDEDITAYGETLERLDFHPAEKGADDTMRADYERALDSYESAKTKMDRATHPSDVRGVTQSLEDGRYSLAVLEARRTGAEIPARRPPCFFDPRHGP</sequence>
<name>A0A6G3WJT9_9ACTN</name>
<accession>A0A6G3WJT9</accession>
<reference evidence="1" key="1">
    <citation type="submission" date="2020-01" db="EMBL/GenBank/DDBJ databases">
        <title>Insect and environment-associated Actinomycetes.</title>
        <authorList>
            <person name="Currrie C."/>
            <person name="Chevrette M."/>
            <person name="Carlson C."/>
            <person name="Stubbendieck R."/>
            <person name="Wendt-Pienkowski E."/>
        </authorList>
    </citation>
    <scope>NUCLEOTIDE SEQUENCE</scope>
    <source>
        <strain evidence="1">SID7499</strain>
    </source>
</reference>
<protein>
    <submittedName>
        <fullName evidence="1">Uncharacterized protein</fullName>
    </submittedName>
</protein>
<feature type="non-terminal residue" evidence="1">
    <location>
        <position position="1"/>
    </location>
</feature>
<comment type="caution">
    <text evidence="1">The sequence shown here is derived from an EMBL/GenBank/DDBJ whole genome shotgun (WGS) entry which is preliminary data.</text>
</comment>
<dbReference type="EMBL" id="JAAGMN010000480">
    <property type="protein sequence ID" value="NEE05731.1"/>
    <property type="molecule type" value="Genomic_DNA"/>
</dbReference>
<proteinExistence type="predicted"/>
<evidence type="ECO:0000313" key="1">
    <source>
        <dbReference type="EMBL" id="NEE05731.1"/>
    </source>
</evidence>
<gene>
    <name evidence="1" type="ORF">G3M58_04710</name>
</gene>
<dbReference type="AlphaFoldDB" id="A0A6G3WJT9"/>
<feature type="non-terminal residue" evidence="1">
    <location>
        <position position="98"/>
    </location>
</feature>
<organism evidence="1">
    <name type="scientific">Streptomyces sp. SID7499</name>
    <dbReference type="NCBI Taxonomy" id="2706086"/>
    <lineage>
        <taxon>Bacteria</taxon>
        <taxon>Bacillati</taxon>
        <taxon>Actinomycetota</taxon>
        <taxon>Actinomycetes</taxon>
        <taxon>Kitasatosporales</taxon>
        <taxon>Streptomycetaceae</taxon>
        <taxon>Streptomyces</taxon>
    </lineage>
</organism>